<dbReference type="Gene3D" id="2.40.50.100">
    <property type="match status" value="1"/>
</dbReference>
<reference evidence="4 5" key="1">
    <citation type="submission" date="2019-07" db="EMBL/GenBank/DDBJ databases">
        <title>Genomic Encyclopedia of Archaeal and Bacterial Type Strains, Phase II (KMG-II): from individual species to whole genera.</title>
        <authorList>
            <person name="Goeker M."/>
        </authorList>
    </citation>
    <scope>NUCLEOTIDE SEQUENCE [LARGE SCALE GENOMIC DNA]</scope>
    <source>
        <strain evidence="4 5">DSM 17527</strain>
    </source>
</reference>
<keyword evidence="1" id="KW-0175">Coiled coil</keyword>
<organism evidence="4 5">
    <name type="scientific">Aquimarina intermedia</name>
    <dbReference type="NCBI Taxonomy" id="350814"/>
    <lineage>
        <taxon>Bacteria</taxon>
        <taxon>Pseudomonadati</taxon>
        <taxon>Bacteroidota</taxon>
        <taxon>Flavobacteriia</taxon>
        <taxon>Flavobacteriales</taxon>
        <taxon>Flavobacteriaceae</taxon>
        <taxon>Aquimarina</taxon>
    </lineage>
</organism>
<sequence length="458" mass="52010">MLNISNNQLNKTVTLEGYTAFAKAFKTAHFKLFNRFLLGFAILGVIILFLPWTQNVTGNGYVTTLTPDQRPQTIQSPIPGRIEAWYIKEGDYVKKGDTILHISEIKNEYQDPRLVERTNQQKDAKSRSVQSYQEKIKALGNQIEALQAEQALKLKQAKNKLVQARLKVKSDSIDFQAAKTNLDIAERQYNRTVTLQNEGLKAVTDVEEKRLKLQETQAKLISQENKLLSSQNEIINAQLEISRTLAEYTDKISKARSDRFTAESNQFEAEGEVTKLESQSTNYQMRNDLYYITAPQNGYITKAIFGGIGETFKEGEKLVGIMPANYDLAVETYVEPLDLPLIHLGEDVRIQFDGWPAIFFNGWPNASFGTFGGKVVAIENFISKNGKFRILIAPDKEDTSWPKNIRVGSGAYTIALLEDVPIWYEIWRQLNGFPPNYYESEAKTQEETKSDTSDKTEK</sequence>
<dbReference type="SUPFAM" id="SSF51230">
    <property type="entry name" value="Single hybrid motif"/>
    <property type="match status" value="1"/>
</dbReference>
<keyword evidence="5" id="KW-1185">Reference proteome</keyword>
<dbReference type="OrthoDB" id="9760528at2"/>
<evidence type="ECO:0000313" key="5">
    <source>
        <dbReference type="Proteomes" id="UP000324376"/>
    </source>
</evidence>
<dbReference type="Proteomes" id="UP000324376">
    <property type="component" value="Unassembled WGS sequence"/>
</dbReference>
<feature type="compositionally biased region" description="Basic and acidic residues" evidence="2">
    <location>
        <begin position="440"/>
        <end position="458"/>
    </location>
</feature>
<keyword evidence="3" id="KW-0472">Membrane</keyword>
<feature type="transmembrane region" description="Helical" evidence="3">
    <location>
        <begin position="32"/>
        <end position="52"/>
    </location>
</feature>
<dbReference type="PANTHER" id="PTHR30386">
    <property type="entry name" value="MEMBRANE FUSION SUBUNIT OF EMRAB-TOLC MULTIDRUG EFFLUX PUMP"/>
    <property type="match status" value="1"/>
</dbReference>
<dbReference type="InterPro" id="IPR050739">
    <property type="entry name" value="MFP"/>
</dbReference>
<name>A0A5S5C2Y9_9FLAO</name>
<dbReference type="AlphaFoldDB" id="A0A5S5C2Y9"/>
<keyword evidence="3" id="KW-0812">Transmembrane</keyword>
<dbReference type="InterPro" id="IPR011053">
    <property type="entry name" value="Single_hybrid_motif"/>
</dbReference>
<feature type="region of interest" description="Disordered" evidence="2">
    <location>
        <begin position="439"/>
        <end position="458"/>
    </location>
</feature>
<evidence type="ECO:0000313" key="4">
    <source>
        <dbReference type="EMBL" id="TYP73657.1"/>
    </source>
</evidence>
<dbReference type="PRINTS" id="PR01490">
    <property type="entry name" value="RTXTOXIND"/>
</dbReference>
<evidence type="ECO:0000256" key="2">
    <source>
        <dbReference type="SAM" id="MobiDB-lite"/>
    </source>
</evidence>
<feature type="coiled-coil region" evidence="1">
    <location>
        <begin position="115"/>
        <end position="149"/>
    </location>
</feature>
<feature type="coiled-coil region" evidence="1">
    <location>
        <begin position="206"/>
        <end position="233"/>
    </location>
</feature>
<evidence type="ECO:0000256" key="3">
    <source>
        <dbReference type="SAM" id="Phobius"/>
    </source>
</evidence>
<evidence type="ECO:0000256" key="1">
    <source>
        <dbReference type="SAM" id="Coils"/>
    </source>
</evidence>
<protein>
    <submittedName>
        <fullName evidence="4">Multidrug resistance efflux pump</fullName>
    </submittedName>
</protein>
<accession>A0A5S5C2Y9</accession>
<gene>
    <name evidence="4" type="ORF">BD809_105248</name>
</gene>
<dbReference type="EMBL" id="VNHU01000005">
    <property type="protein sequence ID" value="TYP73657.1"/>
    <property type="molecule type" value="Genomic_DNA"/>
</dbReference>
<proteinExistence type="predicted"/>
<comment type="caution">
    <text evidence="4">The sequence shown here is derived from an EMBL/GenBank/DDBJ whole genome shotgun (WGS) entry which is preliminary data.</text>
</comment>
<keyword evidence="3" id="KW-1133">Transmembrane helix</keyword>
<dbReference type="RefSeq" id="WP_148782750.1">
    <property type="nucleotide sequence ID" value="NZ_VNHU01000005.1"/>
</dbReference>